<protein>
    <submittedName>
        <fullName evidence="1">Uncharacterized protein</fullName>
    </submittedName>
</protein>
<dbReference type="Proteomes" id="UP000230002">
    <property type="component" value="Unassembled WGS sequence"/>
</dbReference>
<sequence>MHCLTADLFPKTRFVVASSGPDSDIEYIDRSLPRYPSSGLVAPVNSPYVVRGNISSRWILTPTDKDTSTPLFFHSAVYFSDHRNYEVDIPALCALNDPVDIIVHNNERYFVIPGWRFEAHQVYKYQNEADEDSALPTLTSADFCLPVRHFQNEELPFELSLTRFLPLGLARWVVKKRYWRLMMGTSKQLKNCLGTEDSIILLARTIFPDDDESSMTTTMVGVEEVLEATMY</sequence>
<dbReference type="EMBL" id="AYKW01000002">
    <property type="protein sequence ID" value="PIL35966.1"/>
    <property type="molecule type" value="Genomic_DNA"/>
</dbReference>
<evidence type="ECO:0000313" key="1">
    <source>
        <dbReference type="EMBL" id="PIL35966.1"/>
    </source>
</evidence>
<accession>A0A2G8SQC2</accession>
<comment type="caution">
    <text evidence="1">The sequence shown here is derived from an EMBL/GenBank/DDBJ whole genome shotgun (WGS) entry which is preliminary data.</text>
</comment>
<proteinExistence type="predicted"/>
<organism evidence="1 2">
    <name type="scientific">Ganoderma sinense ZZ0214-1</name>
    <dbReference type="NCBI Taxonomy" id="1077348"/>
    <lineage>
        <taxon>Eukaryota</taxon>
        <taxon>Fungi</taxon>
        <taxon>Dikarya</taxon>
        <taxon>Basidiomycota</taxon>
        <taxon>Agaricomycotina</taxon>
        <taxon>Agaricomycetes</taxon>
        <taxon>Polyporales</taxon>
        <taxon>Polyporaceae</taxon>
        <taxon>Ganoderma</taxon>
    </lineage>
</organism>
<gene>
    <name evidence="1" type="ORF">GSI_01626</name>
</gene>
<reference evidence="1 2" key="1">
    <citation type="journal article" date="2015" name="Sci. Rep.">
        <title>Chromosome-level genome map provides insights into diverse defense mechanisms in the medicinal fungus Ganoderma sinense.</title>
        <authorList>
            <person name="Zhu Y."/>
            <person name="Xu J."/>
            <person name="Sun C."/>
            <person name="Zhou S."/>
            <person name="Xu H."/>
            <person name="Nelson D.R."/>
            <person name="Qian J."/>
            <person name="Song J."/>
            <person name="Luo H."/>
            <person name="Xiang L."/>
            <person name="Li Y."/>
            <person name="Xu Z."/>
            <person name="Ji A."/>
            <person name="Wang L."/>
            <person name="Lu S."/>
            <person name="Hayward A."/>
            <person name="Sun W."/>
            <person name="Li X."/>
            <person name="Schwartz D.C."/>
            <person name="Wang Y."/>
            <person name="Chen S."/>
        </authorList>
    </citation>
    <scope>NUCLEOTIDE SEQUENCE [LARGE SCALE GENOMIC DNA]</scope>
    <source>
        <strain evidence="1 2">ZZ0214-1</strain>
    </source>
</reference>
<dbReference type="OrthoDB" id="10490867at2759"/>
<name>A0A2G8SQC2_9APHY</name>
<keyword evidence="2" id="KW-1185">Reference proteome</keyword>
<dbReference type="AlphaFoldDB" id="A0A2G8SQC2"/>
<evidence type="ECO:0000313" key="2">
    <source>
        <dbReference type="Proteomes" id="UP000230002"/>
    </source>
</evidence>